<dbReference type="AlphaFoldDB" id="A0AAV4R7M7"/>
<dbReference type="EMBL" id="BPLQ01005693">
    <property type="protein sequence ID" value="GIY16397.1"/>
    <property type="molecule type" value="Genomic_DNA"/>
</dbReference>
<keyword evidence="2" id="KW-1185">Reference proteome</keyword>
<proteinExistence type="predicted"/>
<organism evidence="1 2">
    <name type="scientific">Caerostris darwini</name>
    <dbReference type="NCBI Taxonomy" id="1538125"/>
    <lineage>
        <taxon>Eukaryota</taxon>
        <taxon>Metazoa</taxon>
        <taxon>Ecdysozoa</taxon>
        <taxon>Arthropoda</taxon>
        <taxon>Chelicerata</taxon>
        <taxon>Arachnida</taxon>
        <taxon>Araneae</taxon>
        <taxon>Araneomorphae</taxon>
        <taxon>Entelegynae</taxon>
        <taxon>Araneoidea</taxon>
        <taxon>Araneidae</taxon>
        <taxon>Caerostris</taxon>
    </lineage>
</organism>
<sequence length="70" mass="7903">MALHDNVLQNCFCSVMNREIWSNAFFLLSPGALQSGSEHQRDMIQKTFASKSNCQYEKLIQASLVPIKSP</sequence>
<name>A0AAV4R7M7_9ARAC</name>
<reference evidence="1 2" key="1">
    <citation type="submission" date="2021-06" db="EMBL/GenBank/DDBJ databases">
        <title>Caerostris darwini draft genome.</title>
        <authorList>
            <person name="Kono N."/>
            <person name="Arakawa K."/>
        </authorList>
    </citation>
    <scope>NUCLEOTIDE SEQUENCE [LARGE SCALE GENOMIC DNA]</scope>
</reference>
<evidence type="ECO:0000313" key="1">
    <source>
        <dbReference type="EMBL" id="GIY16397.1"/>
    </source>
</evidence>
<accession>A0AAV4R7M7</accession>
<protein>
    <submittedName>
        <fullName evidence="1">Uncharacterized protein</fullName>
    </submittedName>
</protein>
<evidence type="ECO:0000313" key="2">
    <source>
        <dbReference type="Proteomes" id="UP001054837"/>
    </source>
</evidence>
<comment type="caution">
    <text evidence="1">The sequence shown here is derived from an EMBL/GenBank/DDBJ whole genome shotgun (WGS) entry which is preliminary data.</text>
</comment>
<dbReference type="Proteomes" id="UP001054837">
    <property type="component" value="Unassembled WGS sequence"/>
</dbReference>
<gene>
    <name evidence="1" type="ORF">CDAR_5361</name>
</gene>